<dbReference type="Pfam" id="PF04978">
    <property type="entry name" value="MST"/>
    <property type="match status" value="1"/>
</dbReference>
<dbReference type="SUPFAM" id="SSF109854">
    <property type="entry name" value="DinB/YfiT-like putative metalloenzymes"/>
    <property type="match status" value="1"/>
</dbReference>
<gene>
    <name evidence="1" type="ORF">CSH63_17375</name>
</gene>
<evidence type="ECO:0000313" key="2">
    <source>
        <dbReference type="Proteomes" id="UP000267804"/>
    </source>
</evidence>
<proteinExistence type="predicted"/>
<dbReference type="Proteomes" id="UP000267804">
    <property type="component" value="Chromosome"/>
</dbReference>
<dbReference type="AlphaFoldDB" id="A0A386WRM8"/>
<dbReference type="EMBL" id="CP024087">
    <property type="protein sequence ID" value="AYF29204.1"/>
    <property type="molecule type" value="Genomic_DNA"/>
</dbReference>
<dbReference type="InterPro" id="IPR007061">
    <property type="entry name" value="MST-like"/>
</dbReference>
<reference evidence="1 2" key="1">
    <citation type="submission" date="2017-10" db="EMBL/GenBank/DDBJ databases">
        <title>Integration of genomic and chemical information greatly accelerates assignment of the full stereostructure of myelolactone, a potent inhibitor of myeloma from a marine-derived Micromonospora.</title>
        <authorList>
            <person name="Kim M.C."/>
            <person name="Machado H."/>
            <person name="Jensen P.R."/>
            <person name="Fenical W."/>
        </authorList>
    </citation>
    <scope>NUCLEOTIDE SEQUENCE [LARGE SCALE GENOMIC DNA]</scope>
    <source>
        <strain evidence="1 2">CNY-010</strain>
    </source>
</reference>
<dbReference type="KEGG" id="mtua:CSH63_17375"/>
<dbReference type="Gene3D" id="1.20.120.450">
    <property type="entry name" value="dinb family like domain"/>
    <property type="match status" value="1"/>
</dbReference>
<accession>A0A386WRM8</accession>
<dbReference type="InterPro" id="IPR034660">
    <property type="entry name" value="DinB/YfiT-like"/>
</dbReference>
<dbReference type="RefSeq" id="WP_120571188.1">
    <property type="nucleotide sequence ID" value="NZ_CP024087.1"/>
</dbReference>
<protein>
    <submittedName>
        <fullName evidence="1">Mini-circle protein</fullName>
    </submittedName>
</protein>
<sequence>MTWTAPEIDRRHEPYVADERTMLQGWLDLHRDTLQHKCAGLTAEQLRTPSVEPSGLTLLGLVRHLADVERWWFRHRAAGLDLPDLYDYSTDPDADLNDIADADPAEAFATLRAEIEAADRAVADLPLDHTFRHRLPDGSTGEISLRWVYVHVIEEYARHNGHADLIRERVDGVTGS</sequence>
<organism evidence="1 2">
    <name type="scientific">Micromonospora tulbaghiae</name>
    <dbReference type="NCBI Taxonomy" id="479978"/>
    <lineage>
        <taxon>Bacteria</taxon>
        <taxon>Bacillati</taxon>
        <taxon>Actinomycetota</taxon>
        <taxon>Actinomycetes</taxon>
        <taxon>Micromonosporales</taxon>
        <taxon>Micromonosporaceae</taxon>
        <taxon>Micromonospora</taxon>
    </lineage>
</organism>
<name>A0A386WRM8_9ACTN</name>
<evidence type="ECO:0000313" key="1">
    <source>
        <dbReference type="EMBL" id="AYF29204.1"/>
    </source>
</evidence>